<comment type="caution">
    <text evidence="2">The sequence shown here is derived from an EMBL/GenBank/DDBJ whole genome shotgun (WGS) entry which is preliminary data.</text>
</comment>
<name>A0ABS7SDB0_9MICO</name>
<keyword evidence="1" id="KW-0812">Transmembrane</keyword>
<keyword evidence="1" id="KW-0472">Membrane</keyword>
<reference evidence="2 3" key="1">
    <citation type="submission" date="2021-04" db="EMBL/GenBank/DDBJ databases">
        <title>Ruania sp. nov., isolated from sandy soil of mangrove forest.</title>
        <authorList>
            <person name="Ge X."/>
            <person name="Huang R."/>
            <person name="Liu W."/>
        </authorList>
    </citation>
    <scope>NUCLEOTIDE SEQUENCE [LARGE SCALE GENOMIC DNA]</scope>
    <source>
        <strain evidence="2 3">N2-46</strain>
    </source>
</reference>
<evidence type="ECO:0000313" key="3">
    <source>
        <dbReference type="Proteomes" id="UP000826651"/>
    </source>
</evidence>
<gene>
    <name evidence="2" type="ORF">KCQ71_13860</name>
</gene>
<keyword evidence="3" id="KW-1185">Reference proteome</keyword>
<keyword evidence="1" id="KW-1133">Transmembrane helix</keyword>
<feature type="transmembrane region" description="Helical" evidence="1">
    <location>
        <begin position="20"/>
        <end position="44"/>
    </location>
</feature>
<evidence type="ECO:0000313" key="2">
    <source>
        <dbReference type="EMBL" id="MBZ2197246.1"/>
    </source>
</evidence>
<dbReference type="EMBL" id="JAGSHT010000013">
    <property type="protein sequence ID" value="MBZ2197246.1"/>
    <property type="molecule type" value="Genomic_DNA"/>
</dbReference>
<evidence type="ECO:0008006" key="4">
    <source>
        <dbReference type="Google" id="ProtNLM"/>
    </source>
</evidence>
<organism evidence="2 3">
    <name type="scientific">Occultella gossypii</name>
    <dbReference type="NCBI Taxonomy" id="2800820"/>
    <lineage>
        <taxon>Bacteria</taxon>
        <taxon>Bacillati</taxon>
        <taxon>Actinomycetota</taxon>
        <taxon>Actinomycetes</taxon>
        <taxon>Micrococcales</taxon>
        <taxon>Ruaniaceae</taxon>
        <taxon>Occultella</taxon>
    </lineage>
</organism>
<sequence length="45" mass="4680">MSTDPRPLDERDPATPASKGLGFILDLAVLVLFVGSLVALAVVLT</sequence>
<proteinExistence type="predicted"/>
<dbReference type="RefSeq" id="WP_223406861.1">
    <property type="nucleotide sequence ID" value="NZ_JAGSHT010000013.1"/>
</dbReference>
<evidence type="ECO:0000256" key="1">
    <source>
        <dbReference type="SAM" id="Phobius"/>
    </source>
</evidence>
<accession>A0ABS7SDB0</accession>
<protein>
    <recommendedName>
        <fullName evidence="4">RDD family protein</fullName>
    </recommendedName>
</protein>
<dbReference type="Proteomes" id="UP000826651">
    <property type="component" value="Unassembled WGS sequence"/>
</dbReference>